<dbReference type="Proteomes" id="UP000653797">
    <property type="component" value="Unassembled WGS sequence"/>
</dbReference>
<organism evidence="7 8">
    <name type="scientific">Spirosoma validum</name>
    <dbReference type="NCBI Taxonomy" id="2771355"/>
    <lineage>
        <taxon>Bacteria</taxon>
        <taxon>Pseudomonadati</taxon>
        <taxon>Bacteroidota</taxon>
        <taxon>Cytophagia</taxon>
        <taxon>Cytophagales</taxon>
        <taxon>Cytophagaceae</taxon>
        <taxon>Spirosoma</taxon>
    </lineage>
</organism>
<keyword evidence="4" id="KW-0676">Redox-active center</keyword>
<dbReference type="CDD" id="cd02966">
    <property type="entry name" value="TlpA_like_family"/>
    <property type="match status" value="1"/>
</dbReference>
<dbReference type="InterPro" id="IPR036249">
    <property type="entry name" value="Thioredoxin-like_sf"/>
</dbReference>
<dbReference type="Pfam" id="PF14289">
    <property type="entry name" value="DUF4369"/>
    <property type="match status" value="1"/>
</dbReference>
<feature type="signal peptide" evidence="5">
    <location>
        <begin position="1"/>
        <end position="18"/>
    </location>
</feature>
<dbReference type="PANTHER" id="PTHR42852">
    <property type="entry name" value="THIOL:DISULFIDE INTERCHANGE PROTEIN DSBE"/>
    <property type="match status" value="1"/>
</dbReference>
<evidence type="ECO:0000256" key="4">
    <source>
        <dbReference type="ARBA" id="ARBA00023284"/>
    </source>
</evidence>
<dbReference type="GO" id="GO:0030313">
    <property type="term" value="C:cell envelope"/>
    <property type="evidence" value="ECO:0007669"/>
    <property type="project" value="UniProtKB-SubCell"/>
</dbReference>
<dbReference type="RefSeq" id="WP_191038841.1">
    <property type="nucleotide sequence ID" value="NZ_JACXAA010000003.1"/>
</dbReference>
<evidence type="ECO:0000259" key="6">
    <source>
        <dbReference type="PROSITE" id="PS51352"/>
    </source>
</evidence>
<dbReference type="GO" id="GO:0016209">
    <property type="term" value="F:antioxidant activity"/>
    <property type="evidence" value="ECO:0007669"/>
    <property type="project" value="InterPro"/>
</dbReference>
<dbReference type="InterPro" id="IPR025380">
    <property type="entry name" value="DUF4369"/>
</dbReference>
<comment type="subcellular location">
    <subcellularLocation>
        <location evidence="1">Cell envelope</location>
    </subcellularLocation>
</comment>
<evidence type="ECO:0000313" key="7">
    <source>
        <dbReference type="EMBL" id="MBD2753211.1"/>
    </source>
</evidence>
<reference evidence="7" key="1">
    <citation type="submission" date="2020-09" db="EMBL/GenBank/DDBJ databases">
        <authorList>
            <person name="Kim M.K."/>
        </authorList>
    </citation>
    <scope>NUCLEOTIDE SEQUENCE</scope>
    <source>
        <strain evidence="7">BT704</strain>
    </source>
</reference>
<sequence length="378" mass="42008">MKPFIIIALFLSPAWLWAQGGTYTVNGKLAGVKAPAKAYLRYMDNGTAKMDSAQIQNGQFTFKGTLNEAMQATLFVDKLGTGFSRSRPIAATGIYLEPGMITVNSPDSLENAVISGTPLNIDNQKLTTMLRPTTDKMAQLMKEYRSVTAEQKKSKEFEENLDKRYELIQGEQKKIKGQFIRENPTSLVSLNALQQYDYTPDYAEVGPLFDGLSDALKTSKSGQAYAKMLAAVKSTSVGAMAPEFTQADTAGKAVSLASFRGKYVLIDFWASWCGPCRKENPNVVKNFHQYKDKNFTVLGVSLDRPNAKEAWLKAIHKDGLDWTQVSDLKFWDNEVSRQYGIRSIPQNFLLDPSGKIIAKNVRGEELGKKLEEILTAKP</sequence>
<dbReference type="Gene3D" id="3.40.30.10">
    <property type="entry name" value="Glutaredoxin"/>
    <property type="match status" value="1"/>
</dbReference>
<comment type="caution">
    <text evidence="7">The sequence shown here is derived from an EMBL/GenBank/DDBJ whole genome shotgun (WGS) entry which is preliminary data.</text>
</comment>
<accession>A0A927B0N4</accession>
<proteinExistence type="predicted"/>
<dbReference type="PROSITE" id="PS51352">
    <property type="entry name" value="THIOREDOXIN_2"/>
    <property type="match status" value="1"/>
</dbReference>
<dbReference type="EMBL" id="JACXAA010000003">
    <property type="protein sequence ID" value="MBD2753211.1"/>
    <property type="molecule type" value="Genomic_DNA"/>
</dbReference>
<dbReference type="AlphaFoldDB" id="A0A927B0N4"/>
<dbReference type="InterPro" id="IPR050553">
    <property type="entry name" value="Thioredoxin_ResA/DsbE_sf"/>
</dbReference>
<dbReference type="GO" id="GO:0016491">
    <property type="term" value="F:oxidoreductase activity"/>
    <property type="evidence" value="ECO:0007669"/>
    <property type="project" value="InterPro"/>
</dbReference>
<evidence type="ECO:0000256" key="1">
    <source>
        <dbReference type="ARBA" id="ARBA00004196"/>
    </source>
</evidence>
<gene>
    <name evidence="7" type="ORF">IC230_09955</name>
</gene>
<dbReference type="PROSITE" id="PS00194">
    <property type="entry name" value="THIOREDOXIN_1"/>
    <property type="match status" value="1"/>
</dbReference>
<keyword evidence="2" id="KW-0201">Cytochrome c-type biogenesis</keyword>
<name>A0A927B0N4_9BACT</name>
<dbReference type="Pfam" id="PF00578">
    <property type="entry name" value="AhpC-TSA"/>
    <property type="match status" value="1"/>
</dbReference>
<keyword evidence="3" id="KW-1015">Disulfide bond</keyword>
<dbReference type="PANTHER" id="PTHR42852:SF6">
    <property type="entry name" value="THIOL:DISULFIDE INTERCHANGE PROTEIN DSBE"/>
    <property type="match status" value="1"/>
</dbReference>
<keyword evidence="8" id="KW-1185">Reference proteome</keyword>
<feature type="chain" id="PRO_5037688008" evidence="5">
    <location>
        <begin position="19"/>
        <end position="378"/>
    </location>
</feature>
<evidence type="ECO:0000256" key="2">
    <source>
        <dbReference type="ARBA" id="ARBA00022748"/>
    </source>
</evidence>
<keyword evidence="5" id="KW-0732">Signal</keyword>
<dbReference type="GO" id="GO:0017004">
    <property type="term" value="P:cytochrome complex assembly"/>
    <property type="evidence" value="ECO:0007669"/>
    <property type="project" value="UniProtKB-KW"/>
</dbReference>
<dbReference type="SUPFAM" id="SSF52833">
    <property type="entry name" value="Thioredoxin-like"/>
    <property type="match status" value="1"/>
</dbReference>
<dbReference type="InterPro" id="IPR000866">
    <property type="entry name" value="AhpC/TSA"/>
</dbReference>
<feature type="domain" description="Thioredoxin" evidence="6">
    <location>
        <begin position="235"/>
        <end position="378"/>
    </location>
</feature>
<evidence type="ECO:0000256" key="3">
    <source>
        <dbReference type="ARBA" id="ARBA00023157"/>
    </source>
</evidence>
<protein>
    <submittedName>
        <fullName evidence="7">AhpC/TSA family protein</fullName>
    </submittedName>
</protein>
<evidence type="ECO:0000313" key="8">
    <source>
        <dbReference type="Proteomes" id="UP000653797"/>
    </source>
</evidence>
<dbReference type="InterPro" id="IPR013766">
    <property type="entry name" value="Thioredoxin_domain"/>
</dbReference>
<evidence type="ECO:0000256" key="5">
    <source>
        <dbReference type="SAM" id="SignalP"/>
    </source>
</evidence>
<dbReference type="InterPro" id="IPR017937">
    <property type="entry name" value="Thioredoxin_CS"/>
</dbReference>